<evidence type="ECO:0000256" key="1">
    <source>
        <dbReference type="SAM" id="MobiDB-lite"/>
    </source>
</evidence>
<accession>A0AA89AQW9</accession>
<dbReference type="Proteomes" id="UP001188597">
    <property type="component" value="Unassembled WGS sequence"/>
</dbReference>
<comment type="caution">
    <text evidence="2">The sequence shown here is derived from an EMBL/GenBank/DDBJ whole genome shotgun (WGS) entry which is preliminary data.</text>
</comment>
<evidence type="ECO:0000313" key="2">
    <source>
        <dbReference type="EMBL" id="KAK3011747.1"/>
    </source>
</evidence>
<gene>
    <name evidence="2" type="ORF">RJ639_013034</name>
</gene>
<dbReference type="EMBL" id="JAVXUP010001431">
    <property type="protein sequence ID" value="KAK3011747.1"/>
    <property type="molecule type" value="Genomic_DNA"/>
</dbReference>
<keyword evidence="3" id="KW-1185">Reference proteome</keyword>
<proteinExistence type="predicted"/>
<organism evidence="2 3">
    <name type="scientific">Escallonia herrerae</name>
    <dbReference type="NCBI Taxonomy" id="1293975"/>
    <lineage>
        <taxon>Eukaryota</taxon>
        <taxon>Viridiplantae</taxon>
        <taxon>Streptophyta</taxon>
        <taxon>Embryophyta</taxon>
        <taxon>Tracheophyta</taxon>
        <taxon>Spermatophyta</taxon>
        <taxon>Magnoliopsida</taxon>
        <taxon>eudicotyledons</taxon>
        <taxon>Gunneridae</taxon>
        <taxon>Pentapetalae</taxon>
        <taxon>asterids</taxon>
        <taxon>campanulids</taxon>
        <taxon>Escalloniales</taxon>
        <taxon>Escalloniaceae</taxon>
        <taxon>Escallonia</taxon>
    </lineage>
</organism>
<sequence length="73" mass="8186">MDSENKIPNTPFYSGKYKSGWCHEEQVLTLPLQAAKRRNKMARKCADEEPWSGNGTGGSCGSRRNDSFLMSET</sequence>
<name>A0AA89AQW9_9ASTE</name>
<evidence type="ECO:0000313" key="3">
    <source>
        <dbReference type="Proteomes" id="UP001188597"/>
    </source>
</evidence>
<protein>
    <submittedName>
        <fullName evidence="2">Uncharacterized protein</fullName>
    </submittedName>
</protein>
<dbReference type="AlphaFoldDB" id="A0AA89AQW9"/>
<reference evidence="2" key="1">
    <citation type="submission" date="2022-12" db="EMBL/GenBank/DDBJ databases">
        <title>Draft genome assemblies for two species of Escallonia (Escalloniales).</title>
        <authorList>
            <person name="Chanderbali A."/>
            <person name="Dervinis C."/>
            <person name="Anghel I."/>
            <person name="Soltis D."/>
            <person name="Soltis P."/>
            <person name="Zapata F."/>
        </authorList>
    </citation>
    <scope>NUCLEOTIDE SEQUENCE</scope>
    <source>
        <strain evidence="2">UCBG64.0493</strain>
        <tissue evidence="2">Leaf</tissue>
    </source>
</reference>
<feature type="region of interest" description="Disordered" evidence="1">
    <location>
        <begin position="41"/>
        <end position="73"/>
    </location>
</feature>